<accession>A0A5D3C3P1</accession>
<evidence type="ECO:0000256" key="1">
    <source>
        <dbReference type="SAM" id="MobiDB-lite"/>
    </source>
</evidence>
<feature type="region of interest" description="Disordered" evidence="1">
    <location>
        <begin position="114"/>
        <end position="136"/>
    </location>
</feature>
<organism evidence="2 3">
    <name type="scientific">Cucumis melo var. makuwa</name>
    <name type="common">Oriental melon</name>
    <dbReference type="NCBI Taxonomy" id="1194695"/>
    <lineage>
        <taxon>Eukaryota</taxon>
        <taxon>Viridiplantae</taxon>
        <taxon>Streptophyta</taxon>
        <taxon>Embryophyta</taxon>
        <taxon>Tracheophyta</taxon>
        <taxon>Spermatophyta</taxon>
        <taxon>Magnoliopsida</taxon>
        <taxon>eudicotyledons</taxon>
        <taxon>Gunneridae</taxon>
        <taxon>Pentapetalae</taxon>
        <taxon>rosids</taxon>
        <taxon>fabids</taxon>
        <taxon>Cucurbitales</taxon>
        <taxon>Cucurbitaceae</taxon>
        <taxon>Benincaseae</taxon>
        <taxon>Cucumis</taxon>
    </lineage>
</organism>
<evidence type="ECO:0000313" key="3">
    <source>
        <dbReference type="Proteomes" id="UP000321947"/>
    </source>
</evidence>
<comment type="caution">
    <text evidence="2">The sequence shown here is derived from an EMBL/GenBank/DDBJ whole genome shotgun (WGS) entry which is preliminary data.</text>
</comment>
<proteinExistence type="predicted"/>
<dbReference type="Proteomes" id="UP000321947">
    <property type="component" value="Unassembled WGS sequence"/>
</dbReference>
<protein>
    <submittedName>
        <fullName evidence="2">NBS-LRR type resistance protein</fullName>
    </submittedName>
</protein>
<dbReference type="AlphaFoldDB" id="A0A5D3C3P1"/>
<name>A0A5D3C3P1_CUCMM</name>
<reference evidence="2 3" key="1">
    <citation type="submission" date="2019-08" db="EMBL/GenBank/DDBJ databases">
        <title>Draft genome sequences of two oriental melons (Cucumis melo L. var makuwa).</title>
        <authorList>
            <person name="Kwon S.-Y."/>
        </authorList>
    </citation>
    <scope>NUCLEOTIDE SEQUENCE [LARGE SCALE GENOMIC DNA]</scope>
    <source>
        <strain evidence="3">cv. Chang Bougi</strain>
        <tissue evidence="2">Leaf</tissue>
    </source>
</reference>
<dbReference type="EMBL" id="SSTD01013989">
    <property type="protein sequence ID" value="TYK05046.1"/>
    <property type="molecule type" value="Genomic_DNA"/>
</dbReference>
<evidence type="ECO:0000313" key="2">
    <source>
        <dbReference type="EMBL" id="TYK05046.1"/>
    </source>
</evidence>
<gene>
    <name evidence="2" type="ORF">E5676_scaffold1317G00090</name>
</gene>
<sequence length="217" mass="24722">MYQSIDPERYTYQSSDPEGCTYQSSASEGCTYQSSAPEGCTYQSSALEGCTYQSSALERCTYQSSAPERYTYPSWLAARLDPQLGSTWRNSRLAAQHATRLGFDRRLESAWSRGSGTALRSTRQRPNEGRTTTKRNCSPRLFWAASSKRDEEKEAPEAAVGVRDRFGVERRGSKEVGCREGSTTTIDRRCRLQVKLRCETRLEGKKTRRRGRRRRRA</sequence>